<gene>
    <name evidence="2" type="ORF">B0T10DRAFT_489391</name>
</gene>
<comment type="caution">
    <text evidence="2">The sequence shown here is derived from an EMBL/GenBank/DDBJ whole genome shotgun (WGS) entry which is preliminary data.</text>
</comment>
<dbReference type="Proteomes" id="UP000777438">
    <property type="component" value="Unassembled WGS sequence"/>
</dbReference>
<keyword evidence="3" id="KW-1185">Reference proteome</keyword>
<dbReference type="AlphaFoldDB" id="A0A9P8W207"/>
<reference evidence="2 3" key="1">
    <citation type="journal article" date="2021" name="Nat. Commun.">
        <title>Genetic determinants of endophytism in the Arabidopsis root mycobiome.</title>
        <authorList>
            <person name="Mesny F."/>
            <person name="Miyauchi S."/>
            <person name="Thiergart T."/>
            <person name="Pickel B."/>
            <person name="Atanasova L."/>
            <person name="Karlsson M."/>
            <person name="Huettel B."/>
            <person name="Barry K.W."/>
            <person name="Haridas S."/>
            <person name="Chen C."/>
            <person name="Bauer D."/>
            <person name="Andreopoulos W."/>
            <person name="Pangilinan J."/>
            <person name="LaButti K."/>
            <person name="Riley R."/>
            <person name="Lipzen A."/>
            <person name="Clum A."/>
            <person name="Drula E."/>
            <person name="Henrissat B."/>
            <person name="Kohler A."/>
            <person name="Grigoriev I.V."/>
            <person name="Martin F.M."/>
            <person name="Hacquard S."/>
        </authorList>
    </citation>
    <scope>NUCLEOTIDE SEQUENCE [LARGE SCALE GENOMIC DNA]</scope>
    <source>
        <strain evidence="2 3">MPI-CAGE-CH-0241</strain>
    </source>
</reference>
<evidence type="ECO:0000256" key="1">
    <source>
        <dbReference type="SAM" id="SignalP"/>
    </source>
</evidence>
<evidence type="ECO:0008006" key="4">
    <source>
        <dbReference type="Google" id="ProtNLM"/>
    </source>
</evidence>
<organism evidence="2 3">
    <name type="scientific">Thelonectria olida</name>
    <dbReference type="NCBI Taxonomy" id="1576542"/>
    <lineage>
        <taxon>Eukaryota</taxon>
        <taxon>Fungi</taxon>
        <taxon>Dikarya</taxon>
        <taxon>Ascomycota</taxon>
        <taxon>Pezizomycotina</taxon>
        <taxon>Sordariomycetes</taxon>
        <taxon>Hypocreomycetidae</taxon>
        <taxon>Hypocreales</taxon>
        <taxon>Nectriaceae</taxon>
        <taxon>Thelonectria</taxon>
    </lineage>
</organism>
<keyword evidence="1" id="KW-0732">Signal</keyword>
<evidence type="ECO:0000313" key="2">
    <source>
        <dbReference type="EMBL" id="KAH6888051.1"/>
    </source>
</evidence>
<evidence type="ECO:0000313" key="3">
    <source>
        <dbReference type="Proteomes" id="UP000777438"/>
    </source>
</evidence>
<name>A0A9P8W207_9HYPO</name>
<protein>
    <recommendedName>
        <fullName evidence="4">Secreted protein</fullName>
    </recommendedName>
</protein>
<sequence>MLHSTGSSSLMFVLCLSCCKSLSFAPSVVCTGLSLLQPQTPRAQLSTFPSFSSEINHRLVDHPPIAQITPVTGLSPQLPPRKGGRRAQTPCQAQMEHRWTHQCPWPGPFHVLQPPTFRIHCC</sequence>
<proteinExistence type="predicted"/>
<dbReference type="EMBL" id="JAGPYM010000013">
    <property type="protein sequence ID" value="KAH6888051.1"/>
    <property type="molecule type" value="Genomic_DNA"/>
</dbReference>
<feature type="signal peptide" evidence="1">
    <location>
        <begin position="1"/>
        <end position="21"/>
    </location>
</feature>
<feature type="chain" id="PRO_5040256823" description="Secreted protein" evidence="1">
    <location>
        <begin position="22"/>
        <end position="122"/>
    </location>
</feature>
<accession>A0A9P8W207</accession>